<dbReference type="InterPro" id="IPR038404">
    <property type="entry name" value="TRAP_DctP_sf"/>
</dbReference>
<proteinExistence type="inferred from homology"/>
<dbReference type="PANTHER" id="PTHR33376">
    <property type="match status" value="1"/>
</dbReference>
<gene>
    <name evidence="5" type="ORF">BI350_04585</name>
</gene>
<keyword evidence="2" id="KW-0813">Transport</keyword>
<name>A0A1D8JDX3_9BACL</name>
<dbReference type="RefSeq" id="WP_075527039.1">
    <property type="nucleotide sequence ID" value="NZ_CP017560.1"/>
</dbReference>
<dbReference type="InterPro" id="IPR004682">
    <property type="entry name" value="TRAP_DctP"/>
</dbReference>
<dbReference type="PIRSF" id="PIRSF006470">
    <property type="entry name" value="DctB"/>
    <property type="match status" value="1"/>
</dbReference>
<dbReference type="KEGG" id="surl:BI350_04585"/>
<evidence type="ECO:0000256" key="2">
    <source>
        <dbReference type="ARBA" id="ARBA00022448"/>
    </source>
</evidence>
<dbReference type="EMBL" id="CP017560">
    <property type="protein sequence ID" value="AOV06915.1"/>
    <property type="molecule type" value="Genomic_DNA"/>
</dbReference>
<sequence length="343" mass="37840">MKRYIVQFLLVLSFVFVLAACGETEDTAEGSEVETGKKYELRLGTVISEPHPWADMAKYFAEEVEKQTDGNVTVAIHANGSLGNDETMIEELRIGTVDFIIGGAQNAAAFVPQYQIFGISYLFEDMNHFEKAISHDSPLYDYFKTEYENRSLGMKLLSIAGGGTRYLSNNKGEIATPADLDGIKMRIPSSPIESEIWSALGALPTSLAWNELYSAVQTGVVNSFESTLSGYTGSKLNEVAPYVSLTEHLYMATHFSMSEATYNKLPAEYNEIIEKVAIEASELGTKRGIELDQQLLEELETLGVTTTEVDKQAFIDILTPLHGKLAEDSEATELLGIVRDLKD</sequence>
<organism evidence="5 6">
    <name type="scientific">Sporosarcina ureilytica</name>
    <dbReference type="NCBI Taxonomy" id="298596"/>
    <lineage>
        <taxon>Bacteria</taxon>
        <taxon>Bacillati</taxon>
        <taxon>Bacillota</taxon>
        <taxon>Bacilli</taxon>
        <taxon>Bacillales</taxon>
        <taxon>Caryophanaceae</taxon>
        <taxon>Sporosarcina</taxon>
    </lineage>
</organism>
<keyword evidence="3 4" id="KW-0732">Signal</keyword>
<evidence type="ECO:0000256" key="4">
    <source>
        <dbReference type="SAM" id="SignalP"/>
    </source>
</evidence>
<dbReference type="NCBIfam" id="TIGR00787">
    <property type="entry name" value="dctP"/>
    <property type="match status" value="1"/>
</dbReference>
<accession>A0A1D8JDX3</accession>
<dbReference type="GO" id="GO:0055085">
    <property type="term" value="P:transmembrane transport"/>
    <property type="evidence" value="ECO:0007669"/>
    <property type="project" value="InterPro"/>
</dbReference>
<dbReference type="GO" id="GO:0030288">
    <property type="term" value="C:outer membrane-bounded periplasmic space"/>
    <property type="evidence" value="ECO:0007669"/>
    <property type="project" value="InterPro"/>
</dbReference>
<feature type="chain" id="PRO_5009108997" description="C4-dicarboxylate ABC transporter substrate-binding protein" evidence="4">
    <location>
        <begin position="20"/>
        <end position="343"/>
    </location>
</feature>
<reference evidence="5 6" key="1">
    <citation type="submission" date="2016-09" db="EMBL/GenBank/DDBJ databases">
        <title>Complete genome sequence of the Lysinibacillus sphaericus LMG 22257, a specie of Bacillus with ureolytic activity that can effectively biodeposit calcium carbonate.</title>
        <authorList>
            <person name="Yan W."/>
        </authorList>
    </citation>
    <scope>NUCLEOTIDE SEQUENCE [LARGE SCALE GENOMIC DNA]</scope>
    <source>
        <strain evidence="5 6">LMG 22257</strain>
    </source>
</reference>
<comment type="similarity">
    <text evidence="1">Belongs to the bacterial solute-binding protein 7 family.</text>
</comment>
<protein>
    <recommendedName>
        <fullName evidence="7">C4-dicarboxylate ABC transporter substrate-binding protein</fullName>
    </recommendedName>
</protein>
<dbReference type="AlphaFoldDB" id="A0A1D8JDX3"/>
<dbReference type="CDD" id="cd13603">
    <property type="entry name" value="PBP2_TRAP_Siap_TeaA_like"/>
    <property type="match status" value="1"/>
</dbReference>
<keyword evidence="6" id="KW-1185">Reference proteome</keyword>
<dbReference type="PANTHER" id="PTHR33376:SF7">
    <property type="entry name" value="C4-DICARBOXYLATE-BINDING PROTEIN DCTB"/>
    <property type="match status" value="1"/>
</dbReference>
<dbReference type="Pfam" id="PF03480">
    <property type="entry name" value="DctP"/>
    <property type="match status" value="1"/>
</dbReference>
<dbReference type="Gene3D" id="3.40.190.170">
    <property type="entry name" value="Bacterial extracellular solute-binding protein, family 7"/>
    <property type="match status" value="1"/>
</dbReference>
<feature type="signal peptide" evidence="4">
    <location>
        <begin position="1"/>
        <end position="19"/>
    </location>
</feature>
<evidence type="ECO:0008006" key="7">
    <source>
        <dbReference type="Google" id="ProtNLM"/>
    </source>
</evidence>
<evidence type="ECO:0000313" key="5">
    <source>
        <dbReference type="EMBL" id="AOV06915.1"/>
    </source>
</evidence>
<dbReference type="InterPro" id="IPR018389">
    <property type="entry name" value="DctP_fam"/>
</dbReference>
<dbReference type="Proteomes" id="UP000185746">
    <property type="component" value="Chromosome"/>
</dbReference>
<dbReference type="NCBIfam" id="NF037995">
    <property type="entry name" value="TRAP_S1"/>
    <property type="match status" value="1"/>
</dbReference>
<evidence type="ECO:0000256" key="3">
    <source>
        <dbReference type="ARBA" id="ARBA00022729"/>
    </source>
</evidence>
<evidence type="ECO:0000313" key="6">
    <source>
        <dbReference type="Proteomes" id="UP000185746"/>
    </source>
</evidence>
<dbReference type="PROSITE" id="PS51257">
    <property type="entry name" value="PROKAR_LIPOPROTEIN"/>
    <property type="match status" value="1"/>
</dbReference>
<evidence type="ECO:0000256" key="1">
    <source>
        <dbReference type="ARBA" id="ARBA00009023"/>
    </source>
</evidence>